<dbReference type="Pfam" id="PF14534">
    <property type="entry name" value="DUF4440"/>
    <property type="match status" value="1"/>
</dbReference>
<name>A0A4P6K5K2_KTERU</name>
<evidence type="ECO:0000313" key="2">
    <source>
        <dbReference type="EMBL" id="QBD83375.1"/>
    </source>
</evidence>
<keyword evidence="3" id="KW-1185">Reference proteome</keyword>
<sequence>MVRTLYQELLDSWNKRDAHAYAKLFVEHGEVIGFDGSQMIGPGEITSTLQQVFADHITAAYVSKIRSVRLLSPEIALLRAIVGMIPPGQLELNPAVNAHQTVLAVKQADLWRIQLFQNTPAQFHGRPDLVQQMTEELRQALQEETQF</sequence>
<dbReference type="SUPFAM" id="SSF54427">
    <property type="entry name" value="NTF2-like"/>
    <property type="match status" value="1"/>
</dbReference>
<dbReference type="InterPro" id="IPR032710">
    <property type="entry name" value="NTF2-like_dom_sf"/>
</dbReference>
<dbReference type="OrthoDB" id="9803476at2"/>
<protein>
    <submittedName>
        <fullName evidence="2">SgcJ/EcaC family oxidoreductase</fullName>
    </submittedName>
</protein>
<dbReference type="InterPro" id="IPR011944">
    <property type="entry name" value="Steroid_delta5-4_isomerase"/>
</dbReference>
<reference evidence="2 3" key="1">
    <citation type="submission" date="2019-01" db="EMBL/GenBank/DDBJ databases">
        <title>Ktedonosporobacter rubrisoli SCAWS-G2.</title>
        <authorList>
            <person name="Huang Y."/>
            <person name="Yan B."/>
        </authorList>
    </citation>
    <scope>NUCLEOTIDE SEQUENCE [LARGE SCALE GENOMIC DNA]</scope>
    <source>
        <strain evidence="2 3">SCAWS-G2</strain>
    </source>
</reference>
<dbReference type="Gene3D" id="3.10.450.50">
    <property type="match status" value="1"/>
</dbReference>
<dbReference type="Proteomes" id="UP000290365">
    <property type="component" value="Chromosome"/>
</dbReference>
<dbReference type="AlphaFoldDB" id="A0A4P6K5K2"/>
<evidence type="ECO:0000313" key="3">
    <source>
        <dbReference type="Proteomes" id="UP000290365"/>
    </source>
</evidence>
<proteinExistence type="predicted"/>
<organism evidence="2 3">
    <name type="scientific">Ktedonosporobacter rubrisoli</name>
    <dbReference type="NCBI Taxonomy" id="2509675"/>
    <lineage>
        <taxon>Bacteria</taxon>
        <taxon>Bacillati</taxon>
        <taxon>Chloroflexota</taxon>
        <taxon>Ktedonobacteria</taxon>
        <taxon>Ktedonobacterales</taxon>
        <taxon>Ktedonosporobacteraceae</taxon>
        <taxon>Ktedonosporobacter</taxon>
    </lineage>
</organism>
<dbReference type="InterPro" id="IPR027843">
    <property type="entry name" value="DUF4440"/>
</dbReference>
<accession>A0A4P6K5K2</accession>
<evidence type="ECO:0000259" key="1">
    <source>
        <dbReference type="Pfam" id="PF14534"/>
    </source>
</evidence>
<feature type="domain" description="DUF4440" evidence="1">
    <location>
        <begin position="2"/>
        <end position="113"/>
    </location>
</feature>
<dbReference type="KEGG" id="kbs:EPA93_05300"/>
<gene>
    <name evidence="2" type="ORF">EPA93_05300</name>
</gene>
<dbReference type="NCBIfam" id="TIGR02246">
    <property type="entry name" value="SgcJ/EcaC family oxidoreductase"/>
    <property type="match status" value="1"/>
</dbReference>
<dbReference type="EMBL" id="CP035758">
    <property type="protein sequence ID" value="QBD83375.1"/>
    <property type="molecule type" value="Genomic_DNA"/>
</dbReference>